<protein>
    <recommendedName>
        <fullName evidence="17">Probable peptidoglycan glycosyltransferase FtsW</fullName>
        <ecNumber evidence="19">2.4.99.28</ecNumber>
    </recommendedName>
    <alternativeName>
        <fullName evidence="18">Cell division protein FtsW</fullName>
    </alternativeName>
    <alternativeName>
        <fullName evidence="15">Cell wall polymerase</fullName>
    </alternativeName>
    <alternativeName>
        <fullName evidence="14">Peptidoglycan polymerase</fullName>
    </alternativeName>
</protein>
<feature type="transmembrane region" description="Helical" evidence="23">
    <location>
        <begin position="199"/>
        <end position="216"/>
    </location>
</feature>
<comment type="function">
    <text evidence="21">Peptidoglycan polymerase that is essential for cell division.</text>
</comment>
<reference evidence="24 26" key="2">
    <citation type="submission" date="2016-06" db="EMBL/GenBank/DDBJ databases">
        <authorList>
            <person name="Kjaerup R.B."/>
            <person name="Dalgaard T.S."/>
            <person name="Juul-Madsen H.R."/>
        </authorList>
    </citation>
    <scope>NUCLEOTIDE SEQUENCE [LARGE SCALE GENOMIC DNA]</scope>
    <source>
        <strain evidence="24 26">1245752.6</strain>
    </source>
</reference>
<dbReference type="GO" id="GO:0015648">
    <property type="term" value="F:lipid-linked peptidoglycan transporter activity"/>
    <property type="evidence" value="ECO:0007669"/>
    <property type="project" value="TreeGrafter"/>
</dbReference>
<feature type="region of interest" description="Disordered" evidence="22">
    <location>
        <begin position="452"/>
        <end position="525"/>
    </location>
</feature>
<dbReference type="InterPro" id="IPR013437">
    <property type="entry name" value="FtsW"/>
</dbReference>
<feature type="compositionally biased region" description="Basic residues" evidence="22">
    <location>
        <begin position="497"/>
        <end position="514"/>
    </location>
</feature>
<dbReference type="Pfam" id="PF01098">
    <property type="entry name" value="FTSW_RODA_SPOVE"/>
    <property type="match status" value="1"/>
</dbReference>
<keyword evidence="11 23" id="KW-0472">Membrane</keyword>
<evidence type="ECO:0000256" key="4">
    <source>
        <dbReference type="ARBA" id="ARBA00022618"/>
    </source>
</evidence>
<sequence length="525" mass="56458">MGIAVTRLFRRGKGETSGAAQAQDEATDQSEQAAAAEEKTAAPKTEHSGPRTAFGAWLGRPMTSFHLIIAVTALLTSLGLIMVLSASGVHSYGNDGSAWIIFGKQVLWTIVGLVACYAGLRMSVRFIRRVAFTSYAVTIILLVLVLIPGIGNLANGSRKWFVIAGLSMQPSELAKIAFAIWGAHLLAARRLERASLREMLIPLVPAALIALGLIVAQPDLGQTVSLGIILLGLLWYAGLPLRVFVSSLGAVFAAGAVLAMSAGYRSDRVRSWLDPEDDPMDTGYQARQAKYALAHGGIFGDGLGQGVAKWNYLPNAHNDFIFAIIGEELGLIGAVGLLGLFGLFAYTGMRIARRSADPFLRLLTATTTLWVLGQAFINIGYVIGLLPVTGLQLPLISAGGTSTAATLFMVGIMANAARHEPEAVAALRAGRDDKVNRLLRLPLPEPYVPSRIESFRERKRPQPARKPPREPVRRVASPPPKAQPRTSRRSAGSGRGRERHHRSGQQHAGRRQPRRVGALEGQRYG</sequence>
<feature type="transmembrane region" description="Helical" evidence="23">
    <location>
        <begin position="222"/>
        <end position="239"/>
    </location>
</feature>
<evidence type="ECO:0000256" key="11">
    <source>
        <dbReference type="ARBA" id="ARBA00023136"/>
    </source>
</evidence>
<name>A0A1A6BBV3_MYCGO</name>
<evidence type="ECO:0000256" key="14">
    <source>
        <dbReference type="ARBA" id="ARBA00032370"/>
    </source>
</evidence>
<dbReference type="GO" id="GO:0008955">
    <property type="term" value="F:peptidoglycan glycosyltransferase activity"/>
    <property type="evidence" value="ECO:0007669"/>
    <property type="project" value="UniProtKB-EC"/>
</dbReference>
<evidence type="ECO:0000256" key="3">
    <source>
        <dbReference type="ARBA" id="ARBA00022475"/>
    </source>
</evidence>
<accession>A0A1A6BBV3</accession>
<evidence type="ECO:0000256" key="9">
    <source>
        <dbReference type="ARBA" id="ARBA00022984"/>
    </source>
</evidence>
<keyword evidence="12" id="KW-0131">Cell cycle</keyword>
<evidence type="ECO:0000256" key="19">
    <source>
        <dbReference type="ARBA" id="ARBA00044770"/>
    </source>
</evidence>
<proteinExistence type="inferred from homology"/>
<evidence type="ECO:0000256" key="17">
    <source>
        <dbReference type="ARBA" id="ARBA00041185"/>
    </source>
</evidence>
<feature type="transmembrane region" description="Helical" evidence="23">
    <location>
        <begin position="65"/>
        <end position="86"/>
    </location>
</feature>
<feature type="compositionally biased region" description="Basic and acidic residues" evidence="22">
    <location>
        <begin position="36"/>
        <end position="49"/>
    </location>
</feature>
<comment type="catalytic activity">
    <reaction evidence="20">
        <text>[GlcNAc-(1-&gt;4)-Mur2Ac(oyl-L-Ala-gamma-D-Glu-L-Lys-D-Ala-D-Ala)](n)-di-trans,octa-cis-undecaprenyl diphosphate + beta-D-GlcNAc-(1-&gt;4)-Mur2Ac(oyl-L-Ala-gamma-D-Glu-L-Lys-D-Ala-D-Ala)-di-trans,octa-cis-undecaprenyl diphosphate = [GlcNAc-(1-&gt;4)-Mur2Ac(oyl-L-Ala-gamma-D-Glu-L-Lys-D-Ala-D-Ala)](n+1)-di-trans,octa-cis-undecaprenyl diphosphate + di-trans,octa-cis-undecaprenyl diphosphate + H(+)</text>
        <dbReference type="Rhea" id="RHEA:23708"/>
        <dbReference type="Rhea" id="RHEA-COMP:9602"/>
        <dbReference type="Rhea" id="RHEA-COMP:9603"/>
        <dbReference type="ChEBI" id="CHEBI:15378"/>
        <dbReference type="ChEBI" id="CHEBI:58405"/>
        <dbReference type="ChEBI" id="CHEBI:60033"/>
        <dbReference type="ChEBI" id="CHEBI:78435"/>
        <dbReference type="EC" id="2.4.99.28"/>
    </reaction>
</comment>
<evidence type="ECO:0000256" key="6">
    <source>
        <dbReference type="ARBA" id="ARBA00022679"/>
    </source>
</evidence>
<evidence type="ECO:0000256" key="22">
    <source>
        <dbReference type="SAM" id="MobiDB-lite"/>
    </source>
</evidence>
<evidence type="ECO:0000313" key="24">
    <source>
        <dbReference type="EMBL" id="OBR99789.1"/>
    </source>
</evidence>
<evidence type="ECO:0000256" key="23">
    <source>
        <dbReference type="SAM" id="Phobius"/>
    </source>
</evidence>
<organism evidence="24 26">
    <name type="scientific">Mycobacterium gordonae</name>
    <dbReference type="NCBI Taxonomy" id="1778"/>
    <lineage>
        <taxon>Bacteria</taxon>
        <taxon>Bacillati</taxon>
        <taxon>Actinomycetota</taxon>
        <taxon>Actinomycetes</taxon>
        <taxon>Mycobacteriales</taxon>
        <taxon>Mycobacteriaceae</taxon>
        <taxon>Mycobacterium</taxon>
    </lineage>
</organism>
<gene>
    <name evidence="24" type="ORF">A9W98_28440</name>
    <name evidence="25" type="ORF">AWC08_02540</name>
</gene>
<keyword evidence="8" id="KW-0133">Cell shape</keyword>
<feature type="transmembrane region" description="Helical" evidence="23">
    <location>
        <begin position="244"/>
        <end position="264"/>
    </location>
</feature>
<evidence type="ECO:0000256" key="12">
    <source>
        <dbReference type="ARBA" id="ARBA00023306"/>
    </source>
</evidence>
<dbReference type="UniPathway" id="UPA00219"/>
<reference evidence="25 27" key="1">
    <citation type="submission" date="2016-01" db="EMBL/GenBank/DDBJ databases">
        <title>The new phylogeny of the genus Mycobacterium.</title>
        <authorList>
            <person name="Tarcisio F."/>
            <person name="Conor M."/>
            <person name="Antonella G."/>
            <person name="Elisabetta G."/>
            <person name="Giulia F.S."/>
            <person name="Sara T."/>
            <person name="Anna F."/>
            <person name="Clotilde B."/>
            <person name="Roberto B."/>
            <person name="Veronica D.S."/>
            <person name="Fabio R."/>
            <person name="Monica P."/>
            <person name="Olivier J."/>
            <person name="Enrico T."/>
            <person name="Nicola S."/>
        </authorList>
    </citation>
    <scope>NUCLEOTIDE SEQUENCE [LARGE SCALE GENOMIC DNA]</scope>
    <source>
        <strain evidence="25 27">DSM 44160</strain>
    </source>
</reference>
<dbReference type="InterPro" id="IPR001182">
    <property type="entry name" value="FtsW/RodA"/>
</dbReference>
<keyword evidence="13" id="KW-0961">Cell wall biogenesis/degradation</keyword>
<dbReference type="GO" id="GO:0009252">
    <property type="term" value="P:peptidoglycan biosynthetic process"/>
    <property type="evidence" value="ECO:0007669"/>
    <property type="project" value="UniProtKB-UniPathway"/>
</dbReference>
<evidence type="ECO:0000256" key="20">
    <source>
        <dbReference type="ARBA" id="ARBA00049902"/>
    </source>
</evidence>
<comment type="subcellular location">
    <subcellularLocation>
        <location evidence="1">Cell membrane</location>
        <topology evidence="1">Multi-pass membrane protein</topology>
    </subcellularLocation>
</comment>
<keyword evidence="4 24" id="KW-0132">Cell division</keyword>
<keyword evidence="7 23" id="KW-0812">Transmembrane</keyword>
<evidence type="ECO:0000256" key="21">
    <source>
        <dbReference type="ARBA" id="ARBA00049966"/>
    </source>
</evidence>
<feature type="transmembrane region" description="Helical" evidence="23">
    <location>
        <begin position="98"/>
        <end position="120"/>
    </location>
</feature>
<comment type="pathway">
    <text evidence="2">Cell wall biogenesis; peptidoglycan biosynthesis.</text>
</comment>
<dbReference type="GO" id="GO:0005886">
    <property type="term" value="C:plasma membrane"/>
    <property type="evidence" value="ECO:0007669"/>
    <property type="project" value="UniProtKB-SubCell"/>
</dbReference>
<dbReference type="GO" id="GO:0071555">
    <property type="term" value="P:cell wall organization"/>
    <property type="evidence" value="ECO:0007669"/>
    <property type="project" value="UniProtKB-KW"/>
</dbReference>
<dbReference type="InterPro" id="IPR018365">
    <property type="entry name" value="Cell_cycle_FtsW-rel_CS"/>
</dbReference>
<dbReference type="GO" id="GO:0008360">
    <property type="term" value="P:regulation of cell shape"/>
    <property type="evidence" value="ECO:0007669"/>
    <property type="project" value="UniProtKB-KW"/>
</dbReference>
<dbReference type="PANTHER" id="PTHR30474:SF2">
    <property type="entry name" value="PEPTIDOGLYCAN GLYCOSYLTRANSFERASE FTSW-RELATED"/>
    <property type="match status" value="1"/>
</dbReference>
<evidence type="ECO:0000256" key="10">
    <source>
        <dbReference type="ARBA" id="ARBA00022989"/>
    </source>
</evidence>
<evidence type="ECO:0000313" key="27">
    <source>
        <dbReference type="Proteomes" id="UP000193928"/>
    </source>
</evidence>
<evidence type="ECO:0000256" key="2">
    <source>
        <dbReference type="ARBA" id="ARBA00004752"/>
    </source>
</evidence>
<feature type="transmembrane region" description="Helical" evidence="23">
    <location>
        <begin position="359"/>
        <end position="383"/>
    </location>
</feature>
<evidence type="ECO:0000256" key="8">
    <source>
        <dbReference type="ARBA" id="ARBA00022960"/>
    </source>
</evidence>
<evidence type="ECO:0000256" key="7">
    <source>
        <dbReference type="ARBA" id="ARBA00022692"/>
    </source>
</evidence>
<evidence type="ECO:0000313" key="25">
    <source>
        <dbReference type="EMBL" id="ORV73178.1"/>
    </source>
</evidence>
<evidence type="ECO:0000256" key="1">
    <source>
        <dbReference type="ARBA" id="ARBA00004651"/>
    </source>
</evidence>
<dbReference type="NCBIfam" id="TIGR02614">
    <property type="entry name" value="ftsW"/>
    <property type="match status" value="1"/>
</dbReference>
<evidence type="ECO:0000256" key="15">
    <source>
        <dbReference type="ARBA" id="ARBA00033270"/>
    </source>
</evidence>
<dbReference type="PROSITE" id="PS00428">
    <property type="entry name" value="FTSW_RODA_SPOVE"/>
    <property type="match status" value="1"/>
</dbReference>
<keyword evidence="5" id="KW-0328">Glycosyltransferase</keyword>
<dbReference type="AlphaFoldDB" id="A0A1A6BBV3"/>
<dbReference type="Proteomes" id="UP000093757">
    <property type="component" value="Unassembled WGS sequence"/>
</dbReference>
<evidence type="ECO:0000256" key="13">
    <source>
        <dbReference type="ARBA" id="ARBA00023316"/>
    </source>
</evidence>
<keyword evidence="27" id="KW-1185">Reference proteome</keyword>
<keyword evidence="6" id="KW-0808">Transferase</keyword>
<keyword evidence="9" id="KW-0573">Peptidoglycan synthesis</keyword>
<evidence type="ECO:0000256" key="18">
    <source>
        <dbReference type="ARBA" id="ARBA00041418"/>
    </source>
</evidence>
<dbReference type="RefSeq" id="WP_065135852.1">
    <property type="nucleotide sequence ID" value="NZ_JACKSU010000025.1"/>
</dbReference>
<dbReference type="EMBL" id="MAEM01000416">
    <property type="protein sequence ID" value="OBR99789.1"/>
    <property type="molecule type" value="Genomic_DNA"/>
</dbReference>
<evidence type="ECO:0000313" key="26">
    <source>
        <dbReference type="Proteomes" id="UP000093757"/>
    </source>
</evidence>
<dbReference type="PANTHER" id="PTHR30474">
    <property type="entry name" value="CELL CYCLE PROTEIN"/>
    <property type="match status" value="1"/>
</dbReference>
<dbReference type="EC" id="2.4.99.28" evidence="19"/>
<feature type="transmembrane region" description="Helical" evidence="23">
    <location>
        <begin position="395"/>
        <end position="414"/>
    </location>
</feature>
<comment type="caution">
    <text evidence="24">The sequence shown here is derived from an EMBL/GenBank/DDBJ whole genome shotgun (WGS) entry which is preliminary data.</text>
</comment>
<comment type="similarity">
    <text evidence="16">Belongs to the SEDS family. FtsW subfamily.</text>
</comment>
<dbReference type="GO" id="GO:0051301">
    <property type="term" value="P:cell division"/>
    <property type="evidence" value="ECO:0007669"/>
    <property type="project" value="UniProtKB-KW"/>
</dbReference>
<evidence type="ECO:0000256" key="5">
    <source>
        <dbReference type="ARBA" id="ARBA00022676"/>
    </source>
</evidence>
<evidence type="ECO:0000256" key="16">
    <source>
        <dbReference type="ARBA" id="ARBA00038053"/>
    </source>
</evidence>
<dbReference type="EMBL" id="LQOY01000205">
    <property type="protein sequence ID" value="ORV73178.1"/>
    <property type="molecule type" value="Genomic_DNA"/>
</dbReference>
<feature type="transmembrane region" description="Helical" evidence="23">
    <location>
        <begin position="160"/>
        <end position="187"/>
    </location>
</feature>
<feature type="transmembrane region" description="Helical" evidence="23">
    <location>
        <begin position="320"/>
        <end position="347"/>
    </location>
</feature>
<feature type="region of interest" description="Disordered" evidence="22">
    <location>
        <begin position="12"/>
        <end position="49"/>
    </location>
</feature>
<keyword evidence="10 23" id="KW-1133">Transmembrane helix</keyword>
<feature type="transmembrane region" description="Helical" evidence="23">
    <location>
        <begin position="132"/>
        <end position="154"/>
    </location>
</feature>
<keyword evidence="3" id="KW-1003">Cell membrane</keyword>
<dbReference type="Proteomes" id="UP000193928">
    <property type="component" value="Unassembled WGS sequence"/>
</dbReference>
<dbReference type="GO" id="GO:0032153">
    <property type="term" value="C:cell division site"/>
    <property type="evidence" value="ECO:0007669"/>
    <property type="project" value="TreeGrafter"/>
</dbReference>
<feature type="compositionally biased region" description="Low complexity" evidence="22">
    <location>
        <begin position="19"/>
        <end position="35"/>
    </location>
</feature>